<feature type="compositionally biased region" description="Polar residues" evidence="1">
    <location>
        <begin position="83"/>
        <end position="102"/>
    </location>
</feature>
<evidence type="ECO:0000256" key="2">
    <source>
        <dbReference type="SAM" id="Phobius"/>
    </source>
</evidence>
<feature type="region of interest" description="Disordered" evidence="1">
    <location>
        <begin position="83"/>
        <end position="110"/>
    </location>
</feature>
<evidence type="ECO:0000313" key="4">
    <source>
        <dbReference type="Proteomes" id="UP001234178"/>
    </source>
</evidence>
<keyword evidence="2" id="KW-0812">Transmembrane</keyword>
<proteinExistence type="predicted"/>
<protein>
    <submittedName>
        <fullName evidence="3">Uncharacterized protein</fullName>
    </submittedName>
</protein>
<keyword evidence="4" id="KW-1185">Reference proteome</keyword>
<organism evidence="3 4">
    <name type="scientific">Daphnia magna</name>
    <dbReference type="NCBI Taxonomy" id="35525"/>
    <lineage>
        <taxon>Eukaryota</taxon>
        <taxon>Metazoa</taxon>
        <taxon>Ecdysozoa</taxon>
        <taxon>Arthropoda</taxon>
        <taxon>Crustacea</taxon>
        <taxon>Branchiopoda</taxon>
        <taxon>Diplostraca</taxon>
        <taxon>Cladocera</taxon>
        <taxon>Anomopoda</taxon>
        <taxon>Daphniidae</taxon>
        <taxon>Daphnia</taxon>
    </lineage>
</organism>
<keyword evidence="2" id="KW-1133">Transmembrane helix</keyword>
<evidence type="ECO:0000313" key="3">
    <source>
        <dbReference type="EMBL" id="KAK4015910.1"/>
    </source>
</evidence>
<comment type="caution">
    <text evidence="3">The sequence shown here is derived from an EMBL/GenBank/DDBJ whole genome shotgun (WGS) entry which is preliminary data.</text>
</comment>
<gene>
    <name evidence="3" type="ORF">OUZ56_030877</name>
</gene>
<dbReference type="EMBL" id="JAOYFB010000005">
    <property type="protein sequence ID" value="KAK4015910.1"/>
    <property type="molecule type" value="Genomic_DNA"/>
</dbReference>
<dbReference type="PROSITE" id="PS51257">
    <property type="entry name" value="PROKAR_LIPOPROTEIN"/>
    <property type="match status" value="1"/>
</dbReference>
<dbReference type="Proteomes" id="UP001234178">
    <property type="component" value="Unassembled WGS sequence"/>
</dbReference>
<feature type="transmembrane region" description="Helical" evidence="2">
    <location>
        <begin position="6"/>
        <end position="29"/>
    </location>
</feature>
<reference evidence="3 4" key="1">
    <citation type="journal article" date="2023" name="Nucleic Acids Res.">
        <title>The hologenome of Daphnia magna reveals possible DNA methylation and microbiome-mediated evolution of the host genome.</title>
        <authorList>
            <person name="Chaturvedi A."/>
            <person name="Li X."/>
            <person name="Dhandapani V."/>
            <person name="Marshall H."/>
            <person name="Kissane S."/>
            <person name="Cuenca-Cambronero M."/>
            <person name="Asole G."/>
            <person name="Calvet F."/>
            <person name="Ruiz-Romero M."/>
            <person name="Marangio P."/>
            <person name="Guigo R."/>
            <person name="Rago D."/>
            <person name="Mirbahai L."/>
            <person name="Eastwood N."/>
            <person name="Colbourne J.K."/>
            <person name="Zhou J."/>
            <person name="Mallon E."/>
            <person name="Orsini L."/>
        </authorList>
    </citation>
    <scope>NUCLEOTIDE SEQUENCE [LARGE SCALE GENOMIC DNA]</scope>
    <source>
        <strain evidence="3">LRV0_1</strain>
    </source>
</reference>
<evidence type="ECO:0000256" key="1">
    <source>
        <dbReference type="SAM" id="MobiDB-lite"/>
    </source>
</evidence>
<accession>A0ABQ9ZTG2</accession>
<sequence>MADKYWLWLLVVIGGPCFIVFILLCACLIMHRRARTLGVLTQRHYSFYVGGLILPPPKNIGTVTCPDPATTGSQTEILDDATSASANSTECSPFINTTQPTTPDMPLLEN</sequence>
<keyword evidence="2" id="KW-0472">Membrane</keyword>
<name>A0ABQ9ZTG2_9CRUS</name>